<name>A0A2K1IZU8_PHYPA</name>
<dbReference type="EMBL" id="ABEU02000018">
    <property type="protein sequence ID" value="PNR34790.1"/>
    <property type="molecule type" value="Genomic_DNA"/>
</dbReference>
<dbReference type="Pfam" id="PF00226">
    <property type="entry name" value="DnaJ"/>
    <property type="match status" value="1"/>
</dbReference>
<dbReference type="InterPro" id="IPR050817">
    <property type="entry name" value="DjlA_DnaK_co-chaperone"/>
</dbReference>
<reference evidence="2 4" key="2">
    <citation type="journal article" date="2018" name="Plant J.">
        <title>The Physcomitrella patens chromosome-scale assembly reveals moss genome structure and evolution.</title>
        <authorList>
            <person name="Lang D."/>
            <person name="Ullrich K.K."/>
            <person name="Murat F."/>
            <person name="Fuchs J."/>
            <person name="Jenkins J."/>
            <person name="Haas F.B."/>
            <person name="Piednoel M."/>
            <person name="Gundlach H."/>
            <person name="Van Bel M."/>
            <person name="Meyberg R."/>
            <person name="Vives C."/>
            <person name="Morata J."/>
            <person name="Symeonidi A."/>
            <person name="Hiss M."/>
            <person name="Muchero W."/>
            <person name="Kamisugi Y."/>
            <person name="Saleh O."/>
            <person name="Blanc G."/>
            <person name="Decker E.L."/>
            <person name="van Gessel N."/>
            <person name="Grimwood J."/>
            <person name="Hayes R.D."/>
            <person name="Graham S.W."/>
            <person name="Gunter L.E."/>
            <person name="McDaniel S.F."/>
            <person name="Hoernstein S.N.W."/>
            <person name="Larsson A."/>
            <person name="Li F.W."/>
            <person name="Perroud P.F."/>
            <person name="Phillips J."/>
            <person name="Ranjan P."/>
            <person name="Rokshar D.S."/>
            <person name="Rothfels C.J."/>
            <person name="Schneider L."/>
            <person name="Shu S."/>
            <person name="Stevenson D.W."/>
            <person name="Thummler F."/>
            <person name="Tillich M."/>
            <person name="Villarreal Aguilar J.C."/>
            <person name="Widiez T."/>
            <person name="Wong G.K."/>
            <person name="Wymore A."/>
            <person name="Zhang Y."/>
            <person name="Zimmer A.D."/>
            <person name="Quatrano R.S."/>
            <person name="Mayer K.F.X."/>
            <person name="Goodstein D."/>
            <person name="Casacuberta J.M."/>
            <person name="Vandepoele K."/>
            <person name="Reski R."/>
            <person name="Cuming A.C."/>
            <person name="Tuskan G.A."/>
            <person name="Maumus F."/>
            <person name="Salse J."/>
            <person name="Schmutz J."/>
            <person name="Rensing S.A."/>
        </authorList>
    </citation>
    <scope>NUCLEOTIDE SEQUENCE [LARGE SCALE GENOMIC DNA]</scope>
    <source>
        <strain evidence="3 4">cv. Gransden 2004</strain>
    </source>
</reference>
<feature type="domain" description="J" evidence="1">
    <location>
        <begin position="57"/>
        <end position="120"/>
    </location>
</feature>
<dbReference type="Gramene" id="Pp3c18_3780V3.2">
    <property type="protein sequence ID" value="Pp3c18_3780V3.2"/>
    <property type="gene ID" value="Pp3c18_3780"/>
</dbReference>
<dbReference type="SUPFAM" id="SSF46565">
    <property type="entry name" value="Chaperone J-domain"/>
    <property type="match status" value="1"/>
</dbReference>
<gene>
    <name evidence="3" type="primary">LOC112295144</name>
    <name evidence="2" type="ORF">PHYPA_022688</name>
</gene>
<protein>
    <recommendedName>
        <fullName evidence="1">J domain-containing protein</fullName>
    </recommendedName>
</protein>
<dbReference type="InterPro" id="IPR001623">
    <property type="entry name" value="DnaJ_domain"/>
</dbReference>
<dbReference type="EnsemblPlants" id="Pp3c18_3780V3.2">
    <property type="protein sequence ID" value="Pp3c18_3780V3.2"/>
    <property type="gene ID" value="Pp3c18_3780"/>
</dbReference>
<dbReference type="STRING" id="3218.A0A2K1IZU8"/>
<reference evidence="3" key="3">
    <citation type="submission" date="2020-12" db="UniProtKB">
        <authorList>
            <consortium name="EnsemblPlants"/>
        </authorList>
    </citation>
    <scope>IDENTIFICATION</scope>
</reference>
<dbReference type="PRINTS" id="PR00625">
    <property type="entry name" value="JDOMAIN"/>
</dbReference>
<sequence>MDLSALHSIYNPPGISSRETVVSRIWSRGVTSYLIRKNEGSRLMTRAYLPHSHATEDHHAVLGVSRFATKQEIKTSYRRLARELHPDVCKSEHCSTRFQKVKRAYEALIQESTSHFGNFENDASDNLEDFKGVEDSNWDEWEEWMGWEGAGTYDYSNHINPNM</sequence>
<dbReference type="SMART" id="SM00271">
    <property type="entry name" value="DnaJ"/>
    <property type="match status" value="1"/>
</dbReference>
<dbReference type="EnsemblPlants" id="Pp3c18_3780V3.1">
    <property type="protein sequence ID" value="Pp3c18_3780V3.1"/>
    <property type="gene ID" value="Pp3c18_3780"/>
</dbReference>
<reference evidence="2 4" key="1">
    <citation type="journal article" date="2008" name="Science">
        <title>The Physcomitrella genome reveals evolutionary insights into the conquest of land by plants.</title>
        <authorList>
            <person name="Rensing S."/>
            <person name="Lang D."/>
            <person name="Zimmer A."/>
            <person name="Terry A."/>
            <person name="Salamov A."/>
            <person name="Shapiro H."/>
            <person name="Nishiyama T."/>
            <person name="Perroud P.-F."/>
            <person name="Lindquist E."/>
            <person name="Kamisugi Y."/>
            <person name="Tanahashi T."/>
            <person name="Sakakibara K."/>
            <person name="Fujita T."/>
            <person name="Oishi K."/>
            <person name="Shin-I T."/>
            <person name="Kuroki Y."/>
            <person name="Toyoda A."/>
            <person name="Suzuki Y."/>
            <person name="Hashimoto A."/>
            <person name="Yamaguchi K."/>
            <person name="Sugano A."/>
            <person name="Kohara Y."/>
            <person name="Fujiyama A."/>
            <person name="Anterola A."/>
            <person name="Aoki S."/>
            <person name="Ashton N."/>
            <person name="Barbazuk W.B."/>
            <person name="Barker E."/>
            <person name="Bennetzen J."/>
            <person name="Bezanilla M."/>
            <person name="Blankenship R."/>
            <person name="Cho S.H."/>
            <person name="Dutcher S."/>
            <person name="Estelle M."/>
            <person name="Fawcett J.A."/>
            <person name="Gundlach H."/>
            <person name="Hanada K."/>
            <person name="Heyl A."/>
            <person name="Hicks K.A."/>
            <person name="Hugh J."/>
            <person name="Lohr M."/>
            <person name="Mayer K."/>
            <person name="Melkozernov A."/>
            <person name="Murata T."/>
            <person name="Nelson D."/>
            <person name="Pils B."/>
            <person name="Prigge M."/>
            <person name="Reiss B."/>
            <person name="Renner T."/>
            <person name="Rombauts S."/>
            <person name="Rushton P."/>
            <person name="Sanderfoot A."/>
            <person name="Schween G."/>
            <person name="Shiu S.-H."/>
            <person name="Stueber K."/>
            <person name="Theodoulou F.L."/>
            <person name="Tu H."/>
            <person name="Van de Peer Y."/>
            <person name="Verrier P.J."/>
            <person name="Waters E."/>
            <person name="Wood A."/>
            <person name="Yang L."/>
            <person name="Cove D."/>
            <person name="Cuming A."/>
            <person name="Hasebe M."/>
            <person name="Lucas S."/>
            <person name="Mishler D.B."/>
            <person name="Reski R."/>
            <person name="Grigoriev I."/>
            <person name="Quatrano R.S."/>
            <person name="Boore J.L."/>
        </authorList>
    </citation>
    <scope>NUCLEOTIDE SEQUENCE [LARGE SCALE GENOMIC DNA]</scope>
    <source>
        <strain evidence="3 4">cv. Gransden 2004</strain>
    </source>
</reference>
<organism evidence="2">
    <name type="scientific">Physcomitrium patens</name>
    <name type="common">Spreading-leaved earth moss</name>
    <name type="synonym">Physcomitrella patens</name>
    <dbReference type="NCBI Taxonomy" id="3218"/>
    <lineage>
        <taxon>Eukaryota</taxon>
        <taxon>Viridiplantae</taxon>
        <taxon>Streptophyta</taxon>
        <taxon>Embryophyta</taxon>
        <taxon>Bryophyta</taxon>
        <taxon>Bryophytina</taxon>
        <taxon>Bryopsida</taxon>
        <taxon>Funariidae</taxon>
        <taxon>Funariales</taxon>
        <taxon>Funariaceae</taxon>
        <taxon>Physcomitrium</taxon>
    </lineage>
</organism>
<dbReference type="Proteomes" id="UP000006727">
    <property type="component" value="Chromosome 18"/>
</dbReference>
<dbReference type="AlphaFoldDB" id="A0A2K1IZU8"/>
<dbReference type="Gramene" id="Pp3c18_3780V3.1">
    <property type="protein sequence ID" value="Pp3c18_3780V3.1"/>
    <property type="gene ID" value="Pp3c18_3780"/>
</dbReference>
<evidence type="ECO:0000313" key="4">
    <source>
        <dbReference type="Proteomes" id="UP000006727"/>
    </source>
</evidence>
<dbReference type="RefSeq" id="XP_024402131.1">
    <property type="nucleotide sequence ID" value="XM_024546363.2"/>
</dbReference>
<evidence type="ECO:0000313" key="2">
    <source>
        <dbReference type="EMBL" id="PNR34790.1"/>
    </source>
</evidence>
<dbReference type="InterPro" id="IPR036869">
    <property type="entry name" value="J_dom_sf"/>
</dbReference>
<dbReference type="CDD" id="cd06257">
    <property type="entry name" value="DnaJ"/>
    <property type="match status" value="1"/>
</dbReference>
<dbReference type="PANTHER" id="PTHR24074">
    <property type="entry name" value="CO-CHAPERONE PROTEIN DJLA"/>
    <property type="match status" value="1"/>
</dbReference>
<dbReference type="GeneID" id="112295144"/>
<evidence type="ECO:0000313" key="3">
    <source>
        <dbReference type="EnsemblPlants" id="Pp3c18_3780V3.1"/>
    </source>
</evidence>
<keyword evidence="4" id="KW-1185">Reference proteome</keyword>
<accession>A0A2K1IZU8</accession>
<proteinExistence type="predicted"/>
<dbReference type="OrthoDB" id="552049at2759"/>
<dbReference type="PROSITE" id="PS50076">
    <property type="entry name" value="DNAJ_2"/>
    <property type="match status" value="1"/>
</dbReference>
<dbReference type="PaxDb" id="3218-PP1S17_157V6.1"/>
<dbReference type="Gene3D" id="1.10.287.110">
    <property type="entry name" value="DnaJ domain"/>
    <property type="match status" value="1"/>
</dbReference>
<evidence type="ECO:0000259" key="1">
    <source>
        <dbReference type="PROSITE" id="PS50076"/>
    </source>
</evidence>